<dbReference type="PANTHER" id="PTHR14741:SF32">
    <property type="entry name" value="TRIMETHYLGUANOSINE SYNTHASE"/>
    <property type="match status" value="1"/>
</dbReference>
<keyword evidence="3" id="KW-0489">Methyltransferase</keyword>
<dbReference type="SUPFAM" id="SSF53335">
    <property type="entry name" value="S-adenosyl-L-methionine-dependent methyltransferases"/>
    <property type="match status" value="1"/>
</dbReference>
<dbReference type="RefSeq" id="WP_145243235.1">
    <property type="nucleotide sequence ID" value="NZ_CP036273.1"/>
</dbReference>
<feature type="domain" description="Methyltransferase" evidence="1">
    <location>
        <begin position="97"/>
        <end position="158"/>
    </location>
</feature>
<dbReference type="InterPro" id="IPR041497">
    <property type="entry name" value="Thump-like"/>
</dbReference>
<evidence type="ECO:0000313" key="4">
    <source>
        <dbReference type="Proteomes" id="UP000319576"/>
    </source>
</evidence>
<keyword evidence="3" id="KW-0808">Transferase</keyword>
<protein>
    <submittedName>
        <fullName evidence="3">Release factor glutamine methyltransferase</fullName>
    </submittedName>
</protein>
<organism evidence="3 4">
    <name type="scientific">Urbifossiella limnaea</name>
    <dbReference type="NCBI Taxonomy" id="2528023"/>
    <lineage>
        <taxon>Bacteria</taxon>
        <taxon>Pseudomonadati</taxon>
        <taxon>Planctomycetota</taxon>
        <taxon>Planctomycetia</taxon>
        <taxon>Gemmatales</taxon>
        <taxon>Gemmataceae</taxon>
        <taxon>Urbifossiella</taxon>
    </lineage>
</organism>
<dbReference type="InterPro" id="IPR029063">
    <property type="entry name" value="SAM-dependent_MTases_sf"/>
</dbReference>
<dbReference type="PANTHER" id="PTHR14741">
    <property type="entry name" value="S-ADENOSYLMETHIONINE-DEPENDENT METHYLTRANSFERASE RELATED"/>
    <property type="match status" value="1"/>
</dbReference>
<dbReference type="InterPro" id="IPR041698">
    <property type="entry name" value="Methyltransf_25"/>
</dbReference>
<accession>A0A517Y051</accession>
<proteinExistence type="predicted"/>
<dbReference type="OrthoDB" id="9810570at2"/>
<keyword evidence="4" id="KW-1185">Reference proteome</keyword>
<dbReference type="AlphaFoldDB" id="A0A517Y051"/>
<dbReference type="Gene3D" id="3.40.50.150">
    <property type="entry name" value="Vaccinia Virus protein VP39"/>
    <property type="match status" value="1"/>
</dbReference>
<dbReference type="CDD" id="cd02440">
    <property type="entry name" value="AdoMet_MTases"/>
    <property type="match status" value="1"/>
</dbReference>
<dbReference type="Pfam" id="PF13649">
    <property type="entry name" value="Methyltransf_25"/>
    <property type="match status" value="1"/>
</dbReference>
<sequence>MDVPTARHLTGPDGTPVLAAAAAALPGGTLGALAALRKRFAPELAAAAVEVVTLRERARPKFAAAGRMWFTREALEQASGDLPAAHRAERLKPFAAVLDLGCGIGADALALAAAGCRVEAVDADLVRLVFAEANAVALGVADRVRFHLGDLLTLALPPADAAYTDPGRRAGDRRFLDPDQYEPPLSAVLARFPAGFPLAAKIAPGVPRDALARFDAEAEFVSAGGELKECVLWFGPLRTVGRRATLLPGPHTLAAEADAEMPYAEPVGEYLFDPDPAVIRADLVGLLAAQLGAAPVEPGVALLTGPDAASPFAAAYRVEHVAPLDARKLRDHFRAVGVGRVTVLKRAIDADADAFRKGLKLGDGGEHRHVVLTRAGGKAVAVVATGSSP</sequence>
<gene>
    <name evidence="3" type="primary">prmC_1</name>
    <name evidence="3" type="ORF">ETAA1_51260</name>
</gene>
<dbReference type="GO" id="GO:0008168">
    <property type="term" value="F:methyltransferase activity"/>
    <property type="evidence" value="ECO:0007669"/>
    <property type="project" value="UniProtKB-KW"/>
</dbReference>
<dbReference type="EMBL" id="CP036273">
    <property type="protein sequence ID" value="QDU23135.1"/>
    <property type="molecule type" value="Genomic_DNA"/>
</dbReference>
<dbReference type="Pfam" id="PF18096">
    <property type="entry name" value="Thump_like"/>
    <property type="match status" value="1"/>
</dbReference>
<dbReference type="Proteomes" id="UP000319576">
    <property type="component" value="Chromosome"/>
</dbReference>
<name>A0A517Y051_9BACT</name>
<dbReference type="KEGG" id="uli:ETAA1_51260"/>
<feature type="domain" description="THUMP-like" evidence="2">
    <location>
        <begin position="314"/>
        <end position="384"/>
    </location>
</feature>
<evidence type="ECO:0000259" key="1">
    <source>
        <dbReference type="Pfam" id="PF13649"/>
    </source>
</evidence>
<dbReference type="GO" id="GO:0032259">
    <property type="term" value="P:methylation"/>
    <property type="evidence" value="ECO:0007669"/>
    <property type="project" value="UniProtKB-KW"/>
</dbReference>
<evidence type="ECO:0000313" key="3">
    <source>
        <dbReference type="EMBL" id="QDU23135.1"/>
    </source>
</evidence>
<evidence type="ECO:0000259" key="2">
    <source>
        <dbReference type="Pfam" id="PF18096"/>
    </source>
</evidence>
<reference evidence="3 4" key="1">
    <citation type="submission" date="2019-02" db="EMBL/GenBank/DDBJ databases">
        <title>Deep-cultivation of Planctomycetes and their phenomic and genomic characterization uncovers novel biology.</title>
        <authorList>
            <person name="Wiegand S."/>
            <person name="Jogler M."/>
            <person name="Boedeker C."/>
            <person name="Pinto D."/>
            <person name="Vollmers J."/>
            <person name="Rivas-Marin E."/>
            <person name="Kohn T."/>
            <person name="Peeters S.H."/>
            <person name="Heuer A."/>
            <person name="Rast P."/>
            <person name="Oberbeckmann S."/>
            <person name="Bunk B."/>
            <person name="Jeske O."/>
            <person name="Meyerdierks A."/>
            <person name="Storesund J.E."/>
            <person name="Kallscheuer N."/>
            <person name="Luecker S."/>
            <person name="Lage O.M."/>
            <person name="Pohl T."/>
            <person name="Merkel B.J."/>
            <person name="Hornburger P."/>
            <person name="Mueller R.-W."/>
            <person name="Bruemmer F."/>
            <person name="Labrenz M."/>
            <person name="Spormann A.M."/>
            <person name="Op den Camp H."/>
            <person name="Overmann J."/>
            <person name="Amann R."/>
            <person name="Jetten M.S.M."/>
            <person name="Mascher T."/>
            <person name="Medema M.H."/>
            <person name="Devos D.P."/>
            <person name="Kaster A.-K."/>
            <person name="Ovreas L."/>
            <person name="Rohde M."/>
            <person name="Galperin M.Y."/>
            <person name="Jogler C."/>
        </authorList>
    </citation>
    <scope>NUCLEOTIDE SEQUENCE [LARGE SCALE GENOMIC DNA]</scope>
    <source>
        <strain evidence="3 4">ETA_A1</strain>
    </source>
</reference>